<evidence type="ECO:0000313" key="4">
    <source>
        <dbReference type="Proteomes" id="UP000414233"/>
    </source>
</evidence>
<evidence type="ECO:0000256" key="1">
    <source>
        <dbReference type="ARBA" id="ARBA00023239"/>
    </source>
</evidence>
<gene>
    <name evidence="3" type="ORF">PTE30175_01369</name>
</gene>
<reference evidence="3 4" key="1">
    <citation type="submission" date="2019-08" db="EMBL/GenBank/DDBJ databases">
        <authorList>
            <person name="Peeters C."/>
        </authorList>
    </citation>
    <scope>NUCLEOTIDE SEQUENCE [LARGE SCALE GENOMIC DNA]</scope>
    <source>
        <strain evidence="3 4">LMG 30175</strain>
    </source>
</reference>
<dbReference type="Pfam" id="PF01557">
    <property type="entry name" value="FAA_hydrolase"/>
    <property type="match status" value="1"/>
</dbReference>
<dbReference type="RefSeq" id="WP_150696301.1">
    <property type="nucleotide sequence ID" value="NZ_CABPRZ010000004.1"/>
</dbReference>
<dbReference type="GO" id="GO:0005737">
    <property type="term" value="C:cytoplasm"/>
    <property type="evidence" value="ECO:0007669"/>
    <property type="project" value="TreeGrafter"/>
</dbReference>
<dbReference type="OrthoDB" id="8689761at2"/>
<dbReference type="GO" id="GO:0008684">
    <property type="term" value="F:2-oxopent-4-enoate hydratase activity"/>
    <property type="evidence" value="ECO:0007669"/>
    <property type="project" value="TreeGrafter"/>
</dbReference>
<dbReference type="SUPFAM" id="SSF56529">
    <property type="entry name" value="FAH"/>
    <property type="match status" value="1"/>
</dbReference>
<dbReference type="Gene3D" id="3.90.850.10">
    <property type="entry name" value="Fumarylacetoacetase-like, C-terminal domain"/>
    <property type="match status" value="1"/>
</dbReference>
<evidence type="ECO:0000259" key="2">
    <source>
        <dbReference type="Pfam" id="PF01557"/>
    </source>
</evidence>
<keyword evidence="1" id="KW-0456">Lyase</keyword>
<dbReference type="AlphaFoldDB" id="A0A5E4TJP2"/>
<protein>
    <submittedName>
        <fullName evidence="3">Hydratase/decarboxylase</fullName>
    </submittedName>
</protein>
<proteinExistence type="predicted"/>
<name>A0A5E4TJP2_9BURK</name>
<dbReference type="InterPro" id="IPR050772">
    <property type="entry name" value="Hydratase-Decarb/MhpD_sf"/>
</dbReference>
<organism evidence="3 4">
    <name type="scientific">Pandoraea terrae</name>
    <dbReference type="NCBI Taxonomy" id="1537710"/>
    <lineage>
        <taxon>Bacteria</taxon>
        <taxon>Pseudomonadati</taxon>
        <taxon>Pseudomonadota</taxon>
        <taxon>Betaproteobacteria</taxon>
        <taxon>Burkholderiales</taxon>
        <taxon>Burkholderiaceae</taxon>
        <taxon>Pandoraea</taxon>
    </lineage>
</organism>
<sequence>MNAANISTVAAALAVARRERRTLDTSHFAAALESEAEAYAVQAEVARLMGWESGRAGQYWKSGGPTRDSVLTQAELPAVGVWQSPANAGDWHFTHRGIEAEIALRIGRDVDAVMAAALVGNAATALVDAMAVSIEIVDSRWDQYLDAPARLKLADLQSHGALVLGEWRPFERRDWAAQTCRVQIGETVTERRGTHPLGDPAFCLTAWLRHATRDGRVVPAGSVVTTGTWAGILDAAAGELVTVDFEGIGRASVQL</sequence>
<evidence type="ECO:0000313" key="3">
    <source>
        <dbReference type="EMBL" id="VVD87313.1"/>
    </source>
</evidence>
<dbReference type="PANTHER" id="PTHR30143">
    <property type="entry name" value="ACID HYDRATASE"/>
    <property type="match status" value="1"/>
</dbReference>
<keyword evidence="4" id="KW-1185">Reference proteome</keyword>
<dbReference type="InterPro" id="IPR036663">
    <property type="entry name" value="Fumarylacetoacetase_C_sf"/>
</dbReference>
<dbReference type="InterPro" id="IPR011234">
    <property type="entry name" value="Fumarylacetoacetase-like_C"/>
</dbReference>
<dbReference type="EMBL" id="CABPRZ010000004">
    <property type="protein sequence ID" value="VVD87313.1"/>
    <property type="molecule type" value="Genomic_DNA"/>
</dbReference>
<accession>A0A5E4TJP2</accession>
<feature type="domain" description="Fumarylacetoacetase-like C-terminal" evidence="2">
    <location>
        <begin position="97"/>
        <end position="252"/>
    </location>
</feature>
<dbReference type="PANTHER" id="PTHR30143:SF0">
    <property type="entry name" value="2-KETO-4-PENTENOATE HYDRATASE"/>
    <property type="match status" value="1"/>
</dbReference>
<dbReference type="Proteomes" id="UP000414233">
    <property type="component" value="Unassembled WGS sequence"/>
</dbReference>